<evidence type="ECO:0000256" key="1">
    <source>
        <dbReference type="SAM" id="MobiDB-lite"/>
    </source>
</evidence>
<proteinExistence type="predicted"/>
<feature type="compositionally biased region" description="Polar residues" evidence="1">
    <location>
        <begin position="45"/>
        <end position="61"/>
    </location>
</feature>
<evidence type="ECO:0000313" key="3">
    <source>
        <dbReference type="Proteomes" id="UP000326396"/>
    </source>
</evidence>
<protein>
    <submittedName>
        <fullName evidence="2">Uncharacterized protein</fullName>
    </submittedName>
</protein>
<evidence type="ECO:0000313" key="2">
    <source>
        <dbReference type="EMBL" id="KAD6454359.1"/>
    </source>
</evidence>
<keyword evidence="3" id="KW-1185">Reference proteome</keyword>
<gene>
    <name evidence="2" type="ORF">E3N88_09065</name>
</gene>
<reference evidence="2 3" key="1">
    <citation type="submission" date="2019-05" db="EMBL/GenBank/DDBJ databases">
        <title>Mikania micrantha, genome provides insights into the molecular mechanism of rapid growth.</title>
        <authorList>
            <person name="Liu B."/>
        </authorList>
    </citation>
    <scope>NUCLEOTIDE SEQUENCE [LARGE SCALE GENOMIC DNA]</scope>
    <source>
        <strain evidence="2">NLD-2019</strain>
        <tissue evidence="2">Leaf</tissue>
    </source>
</reference>
<comment type="caution">
    <text evidence="2">The sequence shown here is derived from an EMBL/GenBank/DDBJ whole genome shotgun (WGS) entry which is preliminary data.</text>
</comment>
<dbReference type="EMBL" id="SZYD01000004">
    <property type="protein sequence ID" value="KAD6454359.1"/>
    <property type="molecule type" value="Genomic_DNA"/>
</dbReference>
<sequence length="110" mass="11892">MTESGLVGSIVTPETLISGSLVDTNDPLFNYPRYSQGYKPRNGAQIRNQGNKSAMSCNSKNTKTEGGVTPSLTYAQIFRLLGLLNEKPNEEENIAANFGGFAYKKNPGDS</sequence>
<feature type="region of interest" description="Disordered" evidence="1">
    <location>
        <begin position="33"/>
        <end position="68"/>
    </location>
</feature>
<dbReference type="Proteomes" id="UP000326396">
    <property type="component" value="Linkage Group LG12"/>
</dbReference>
<accession>A0A5N6PHZ5</accession>
<name>A0A5N6PHZ5_9ASTR</name>
<organism evidence="2 3">
    <name type="scientific">Mikania micrantha</name>
    <name type="common">bitter vine</name>
    <dbReference type="NCBI Taxonomy" id="192012"/>
    <lineage>
        <taxon>Eukaryota</taxon>
        <taxon>Viridiplantae</taxon>
        <taxon>Streptophyta</taxon>
        <taxon>Embryophyta</taxon>
        <taxon>Tracheophyta</taxon>
        <taxon>Spermatophyta</taxon>
        <taxon>Magnoliopsida</taxon>
        <taxon>eudicotyledons</taxon>
        <taxon>Gunneridae</taxon>
        <taxon>Pentapetalae</taxon>
        <taxon>asterids</taxon>
        <taxon>campanulids</taxon>
        <taxon>Asterales</taxon>
        <taxon>Asteraceae</taxon>
        <taxon>Asteroideae</taxon>
        <taxon>Heliantheae alliance</taxon>
        <taxon>Eupatorieae</taxon>
        <taxon>Mikania</taxon>
    </lineage>
</organism>
<dbReference type="AlphaFoldDB" id="A0A5N6PHZ5"/>